<evidence type="ECO:0000259" key="1">
    <source>
        <dbReference type="Pfam" id="PF10135"/>
    </source>
</evidence>
<name>A0A3B0T4W3_9ZZZZ</name>
<dbReference type="InterPro" id="IPR019301">
    <property type="entry name" value="Flagellar_prot_FlgJ_N"/>
</dbReference>
<accession>A0A3B0T4W3</accession>
<feature type="domain" description="Flagellar protein FlgJ N-terminal" evidence="1">
    <location>
        <begin position="51"/>
        <end position="94"/>
    </location>
</feature>
<sequence>MADPLASSAFLTQQLASSDPAAGIKQVRTEAEAERVAKEFEGFFLSQMLASMFSGIEGGDSEFGGGAGEKAFSGLLHEEYAKVFAAQGGIGLANNLKLEILRMQGIELNKGAK</sequence>
<evidence type="ECO:0000313" key="2">
    <source>
        <dbReference type="EMBL" id="VAW01976.1"/>
    </source>
</evidence>
<proteinExistence type="predicted"/>
<reference evidence="2" key="1">
    <citation type="submission" date="2018-06" db="EMBL/GenBank/DDBJ databases">
        <authorList>
            <person name="Zhirakovskaya E."/>
        </authorList>
    </citation>
    <scope>NUCLEOTIDE SEQUENCE</scope>
</reference>
<dbReference type="EMBL" id="UOEE01000331">
    <property type="protein sequence ID" value="VAW01976.1"/>
    <property type="molecule type" value="Genomic_DNA"/>
</dbReference>
<dbReference type="Pfam" id="PF10135">
    <property type="entry name" value="Rod-binding"/>
    <property type="match status" value="1"/>
</dbReference>
<gene>
    <name evidence="2" type="ORF">MNBD_ALPHA06-1888</name>
</gene>
<dbReference type="AlphaFoldDB" id="A0A3B0T4W3"/>
<protein>
    <recommendedName>
        <fullName evidence="1">Flagellar protein FlgJ N-terminal domain-containing protein</fullName>
    </recommendedName>
</protein>
<organism evidence="2">
    <name type="scientific">hydrothermal vent metagenome</name>
    <dbReference type="NCBI Taxonomy" id="652676"/>
    <lineage>
        <taxon>unclassified sequences</taxon>
        <taxon>metagenomes</taxon>
        <taxon>ecological metagenomes</taxon>
    </lineage>
</organism>